<protein>
    <submittedName>
        <fullName evidence="2">Uncharacterized protein</fullName>
    </submittedName>
</protein>
<dbReference type="Proteomes" id="UP000596661">
    <property type="component" value="Unassembled WGS sequence"/>
</dbReference>
<keyword evidence="3" id="KW-1185">Reference proteome</keyword>
<feature type="region of interest" description="Disordered" evidence="1">
    <location>
        <begin position="130"/>
        <end position="178"/>
    </location>
</feature>
<dbReference type="EMBL" id="UZAU01000821">
    <property type="status" value="NOT_ANNOTATED_CDS"/>
    <property type="molecule type" value="Genomic_DNA"/>
</dbReference>
<feature type="region of interest" description="Disordered" evidence="1">
    <location>
        <begin position="1"/>
        <end position="24"/>
    </location>
</feature>
<feature type="compositionally biased region" description="Polar residues" evidence="1">
    <location>
        <begin position="154"/>
        <end position="165"/>
    </location>
</feature>
<dbReference type="EnsemblPlants" id="evm.model.10.1531">
    <property type="protein sequence ID" value="cds.evm.model.10.1531"/>
    <property type="gene ID" value="evm.TU.10.1531"/>
</dbReference>
<evidence type="ECO:0000313" key="2">
    <source>
        <dbReference type="EnsemblPlants" id="cds.evm.model.10.1531"/>
    </source>
</evidence>
<proteinExistence type="predicted"/>
<evidence type="ECO:0000313" key="3">
    <source>
        <dbReference type="Proteomes" id="UP000596661"/>
    </source>
</evidence>
<reference evidence="2" key="1">
    <citation type="submission" date="2021-03" db="UniProtKB">
        <authorList>
            <consortium name="EnsemblPlants"/>
        </authorList>
    </citation>
    <scope>IDENTIFICATION</scope>
</reference>
<accession>A0A803QK20</accession>
<dbReference type="Gramene" id="evm.model.10.1531">
    <property type="protein sequence ID" value="cds.evm.model.10.1531"/>
    <property type="gene ID" value="evm.TU.10.1531"/>
</dbReference>
<dbReference type="AlphaFoldDB" id="A0A803QK20"/>
<organism evidence="2 3">
    <name type="scientific">Cannabis sativa</name>
    <name type="common">Hemp</name>
    <name type="synonym">Marijuana</name>
    <dbReference type="NCBI Taxonomy" id="3483"/>
    <lineage>
        <taxon>Eukaryota</taxon>
        <taxon>Viridiplantae</taxon>
        <taxon>Streptophyta</taxon>
        <taxon>Embryophyta</taxon>
        <taxon>Tracheophyta</taxon>
        <taxon>Spermatophyta</taxon>
        <taxon>Magnoliopsida</taxon>
        <taxon>eudicotyledons</taxon>
        <taxon>Gunneridae</taxon>
        <taxon>Pentapetalae</taxon>
        <taxon>rosids</taxon>
        <taxon>fabids</taxon>
        <taxon>Rosales</taxon>
        <taxon>Cannabaceae</taxon>
        <taxon>Cannabis</taxon>
    </lineage>
</organism>
<sequence length="178" mass="20176">MVVTRRTTTSTSSSLPQDPMMANPDVRVPPTTLCRPEQIHQKHLEQKILSTRNSLHGAQLGLFPNFMQEKYDQELANQLLANLMWTWERILSWPGHPDRRTARCPSSTWTNLSLAEDGHILPNRIYSMNSQSLAPVDPPNRRPGESGQFGRPMESNQPRTGQPYPTAQLRVSRPKPAT</sequence>
<name>A0A803QK20_CANSA</name>
<evidence type="ECO:0000256" key="1">
    <source>
        <dbReference type="SAM" id="MobiDB-lite"/>
    </source>
</evidence>
<feature type="compositionally biased region" description="Low complexity" evidence="1">
    <location>
        <begin position="1"/>
        <end position="14"/>
    </location>
</feature>